<feature type="region of interest" description="Disordered" evidence="1">
    <location>
        <begin position="32"/>
        <end position="71"/>
    </location>
</feature>
<proteinExistence type="predicted"/>
<evidence type="ECO:0000313" key="3">
    <source>
        <dbReference type="Proteomes" id="UP000823561"/>
    </source>
</evidence>
<dbReference type="AlphaFoldDB" id="A0AAV6GHG8"/>
<comment type="caution">
    <text evidence="2">The sequence shown here is derived from an EMBL/GenBank/DDBJ whole genome shotgun (WGS) entry which is preliminary data.</text>
</comment>
<dbReference type="EMBL" id="JADWDJ010000011">
    <property type="protein sequence ID" value="KAG5273042.1"/>
    <property type="molecule type" value="Genomic_DNA"/>
</dbReference>
<organism evidence="2 3">
    <name type="scientific">Alosa alosa</name>
    <name type="common">allis shad</name>
    <dbReference type="NCBI Taxonomy" id="278164"/>
    <lineage>
        <taxon>Eukaryota</taxon>
        <taxon>Metazoa</taxon>
        <taxon>Chordata</taxon>
        <taxon>Craniata</taxon>
        <taxon>Vertebrata</taxon>
        <taxon>Euteleostomi</taxon>
        <taxon>Actinopterygii</taxon>
        <taxon>Neopterygii</taxon>
        <taxon>Teleostei</taxon>
        <taxon>Clupei</taxon>
        <taxon>Clupeiformes</taxon>
        <taxon>Clupeoidei</taxon>
        <taxon>Clupeidae</taxon>
        <taxon>Alosa</taxon>
    </lineage>
</organism>
<accession>A0AAV6GHG8</accession>
<name>A0AAV6GHG8_9TELE</name>
<feature type="compositionally biased region" description="Basic and acidic residues" evidence="1">
    <location>
        <begin position="58"/>
        <end position="71"/>
    </location>
</feature>
<dbReference type="Proteomes" id="UP000823561">
    <property type="component" value="Chromosome 11"/>
</dbReference>
<sequence length="71" mass="8572">MYRKRRETWLRKIRREDLLREDSTKSLDHLRVFSDHSGGANQKDSQLKNSCGESHRKHQEEVLHNEFNHSN</sequence>
<evidence type="ECO:0000256" key="1">
    <source>
        <dbReference type="SAM" id="MobiDB-lite"/>
    </source>
</evidence>
<reference evidence="2" key="1">
    <citation type="submission" date="2020-10" db="EMBL/GenBank/DDBJ databases">
        <title>Chromosome-scale genome assembly of the Allis shad, Alosa alosa.</title>
        <authorList>
            <person name="Margot Z."/>
            <person name="Christophe K."/>
            <person name="Cabau C."/>
            <person name="Louis A."/>
            <person name="Berthelot C."/>
            <person name="Parey E."/>
            <person name="Roest Crollius H."/>
            <person name="Montfort J."/>
            <person name="Robinson-Rechavi M."/>
            <person name="Bucao C."/>
            <person name="Bouchez O."/>
            <person name="Gislard M."/>
            <person name="Lluch J."/>
            <person name="Milhes M."/>
            <person name="Lampietro C."/>
            <person name="Lopez Roques C."/>
            <person name="Donnadieu C."/>
            <person name="Braasch I."/>
            <person name="Desvignes T."/>
            <person name="Postlethwait J."/>
            <person name="Bobe J."/>
            <person name="Guiguen Y."/>
        </authorList>
    </citation>
    <scope>NUCLEOTIDE SEQUENCE</scope>
    <source>
        <strain evidence="2">M-15738</strain>
        <tissue evidence="2">Blood</tissue>
    </source>
</reference>
<gene>
    <name evidence="2" type="ORF">AALO_G00146940</name>
</gene>
<feature type="compositionally biased region" description="Polar residues" evidence="1">
    <location>
        <begin position="39"/>
        <end position="52"/>
    </location>
</feature>
<evidence type="ECO:0000313" key="2">
    <source>
        <dbReference type="EMBL" id="KAG5273042.1"/>
    </source>
</evidence>
<protein>
    <submittedName>
        <fullName evidence="2">Uncharacterized protein</fullName>
    </submittedName>
</protein>
<keyword evidence="3" id="KW-1185">Reference proteome</keyword>